<dbReference type="InterPro" id="IPR055645">
    <property type="entry name" value="DpdA"/>
</dbReference>
<dbReference type="EMBL" id="JAJOMB010000003">
    <property type="protein sequence ID" value="MCD5310921.1"/>
    <property type="molecule type" value="Genomic_DNA"/>
</dbReference>
<proteinExistence type="predicted"/>
<dbReference type="RefSeq" id="WP_231440097.1">
    <property type="nucleotide sequence ID" value="NZ_JAJOMB010000003.1"/>
</dbReference>
<organism evidence="2 3">
    <name type="scientific">Kineosporia babensis</name>
    <dbReference type="NCBI Taxonomy" id="499548"/>
    <lineage>
        <taxon>Bacteria</taxon>
        <taxon>Bacillati</taxon>
        <taxon>Actinomycetota</taxon>
        <taxon>Actinomycetes</taxon>
        <taxon>Kineosporiales</taxon>
        <taxon>Kineosporiaceae</taxon>
        <taxon>Kineosporia</taxon>
    </lineage>
</organism>
<dbReference type="Pfam" id="PF23859">
    <property type="entry name" value="DpdA"/>
    <property type="match status" value="1"/>
</dbReference>
<protein>
    <recommendedName>
        <fullName evidence="1">DeoxyPurine in DNA protein A domain-containing protein</fullName>
    </recommendedName>
</protein>
<keyword evidence="3" id="KW-1185">Reference proteome</keyword>
<name>A0A9X1NBW1_9ACTN</name>
<evidence type="ECO:0000313" key="3">
    <source>
        <dbReference type="Proteomes" id="UP001138997"/>
    </source>
</evidence>
<feature type="domain" description="DeoxyPurine in DNA protein A" evidence="1">
    <location>
        <begin position="28"/>
        <end position="297"/>
    </location>
</feature>
<dbReference type="Proteomes" id="UP001138997">
    <property type="component" value="Unassembled WGS sequence"/>
</dbReference>
<gene>
    <name evidence="2" type="ORF">LR394_08440</name>
</gene>
<comment type="caution">
    <text evidence="2">The sequence shown here is derived from an EMBL/GenBank/DDBJ whole genome shotgun (WGS) entry which is preliminary data.</text>
</comment>
<reference evidence="2" key="1">
    <citation type="submission" date="2021-11" db="EMBL/GenBank/DDBJ databases">
        <title>Streptomyces corallinus and Kineosporia corallina sp. nov., two new coral-derived marine actinobacteria.</title>
        <authorList>
            <person name="Buangrab K."/>
            <person name="Sutthacheep M."/>
            <person name="Yeemin T."/>
            <person name="Harunari E."/>
            <person name="Igarashi Y."/>
            <person name="Sripreechasak P."/>
            <person name="Kanchanasin P."/>
            <person name="Tanasupawat S."/>
            <person name="Phongsopitanun W."/>
        </authorList>
    </citation>
    <scope>NUCLEOTIDE SEQUENCE</scope>
    <source>
        <strain evidence="2">JCM 31032</strain>
    </source>
</reference>
<evidence type="ECO:0000259" key="1">
    <source>
        <dbReference type="Pfam" id="PF23859"/>
    </source>
</evidence>
<evidence type="ECO:0000313" key="2">
    <source>
        <dbReference type="EMBL" id="MCD5310921.1"/>
    </source>
</evidence>
<sequence>MSAHAEAPARAQALAKTGWYRKPGQPIFYLGAHRPNWLAQSPVPLFVSARTLGEYAIRNLGDNLPKARCIWALDSGGFTELRDFGGWRQGPDEFGSMVARICEGVGMPMFSAIQDWMCEPFVIAGGETKDGTFTGTGFCDDPDDPVAFERAVDIHQELTIDSYLWLVREFPWIHWLPTLQGWLLRHYLRHDAMYAKAGIDLRAAALVGLGSVCRRQATEEIGAIVSTFHAKGYRLHGFGVKTLGLRKYGHMLASADSLAWSYGSRRAGERLPGCIHSGPCNNCLPYAVHRREAILAELGGPAQLGLDLDWESAA</sequence>
<dbReference type="AlphaFoldDB" id="A0A9X1NBW1"/>
<accession>A0A9X1NBW1</accession>